<keyword evidence="10" id="KW-0732">Signal</keyword>
<dbReference type="GO" id="GO:0004650">
    <property type="term" value="F:polygalacturonase activity"/>
    <property type="evidence" value="ECO:0007669"/>
    <property type="project" value="InterPro"/>
</dbReference>
<dbReference type="Gene3D" id="2.160.20.10">
    <property type="entry name" value="Single-stranded right-handed beta-helix, Pectin lyase-like"/>
    <property type="match status" value="1"/>
</dbReference>
<dbReference type="PANTHER" id="PTHR31375">
    <property type="match status" value="1"/>
</dbReference>
<accession>A0AAN7M4J7</accession>
<dbReference type="AlphaFoldDB" id="A0AAN7M4J7"/>
<dbReference type="GO" id="GO:0071555">
    <property type="term" value="P:cell wall organization"/>
    <property type="evidence" value="ECO:0007669"/>
    <property type="project" value="UniProtKB-KW"/>
</dbReference>
<evidence type="ECO:0000256" key="10">
    <source>
        <dbReference type="SAM" id="SignalP"/>
    </source>
</evidence>
<dbReference type="FunFam" id="2.160.20.10:FF:000004">
    <property type="entry name" value="Pectin lyase-like superfamily protein"/>
    <property type="match status" value="1"/>
</dbReference>
<evidence type="ECO:0000256" key="5">
    <source>
        <dbReference type="ARBA" id="ARBA00022801"/>
    </source>
</evidence>
<comment type="subcellular location">
    <subcellularLocation>
        <location evidence="1">Secreted</location>
        <location evidence="1">Cell wall</location>
    </subcellularLocation>
</comment>
<keyword evidence="5 9" id="KW-0378">Hydrolase</keyword>
<comment type="caution">
    <text evidence="11">The sequence shown here is derived from an EMBL/GenBank/DDBJ whole genome shotgun (WGS) entry which is preliminary data.</text>
</comment>
<evidence type="ECO:0000256" key="7">
    <source>
        <dbReference type="ARBA" id="ARBA00023316"/>
    </source>
</evidence>
<dbReference type="PROSITE" id="PS00502">
    <property type="entry name" value="POLYGALACTURONASE"/>
    <property type="match status" value="1"/>
</dbReference>
<dbReference type="InterPro" id="IPR011050">
    <property type="entry name" value="Pectin_lyase_fold/virulence"/>
</dbReference>
<name>A0AAN7M4J7_TRANT</name>
<keyword evidence="3" id="KW-0134">Cell wall</keyword>
<evidence type="ECO:0000313" key="12">
    <source>
        <dbReference type="Proteomes" id="UP001346149"/>
    </source>
</evidence>
<keyword evidence="6 9" id="KW-0326">Glycosidase</keyword>
<dbReference type="Pfam" id="PF00295">
    <property type="entry name" value="Glyco_hydro_28"/>
    <property type="match status" value="1"/>
</dbReference>
<dbReference type="SUPFAM" id="SSF51126">
    <property type="entry name" value="Pectin lyase-like"/>
    <property type="match status" value="1"/>
</dbReference>
<gene>
    <name evidence="11" type="ORF">SAY86_030128</name>
</gene>
<keyword evidence="4" id="KW-0964">Secreted</keyword>
<dbReference type="GO" id="GO:0005975">
    <property type="term" value="P:carbohydrate metabolic process"/>
    <property type="evidence" value="ECO:0007669"/>
    <property type="project" value="InterPro"/>
</dbReference>
<evidence type="ECO:0000256" key="9">
    <source>
        <dbReference type="RuleBase" id="RU361169"/>
    </source>
</evidence>
<proteinExistence type="inferred from homology"/>
<protein>
    <submittedName>
        <fullName evidence="11">Uncharacterized protein</fullName>
    </submittedName>
</protein>
<evidence type="ECO:0000256" key="3">
    <source>
        <dbReference type="ARBA" id="ARBA00022512"/>
    </source>
</evidence>
<keyword evidence="12" id="KW-1185">Reference proteome</keyword>
<evidence type="ECO:0000256" key="8">
    <source>
        <dbReference type="PROSITE-ProRule" id="PRU10052"/>
    </source>
</evidence>
<sequence length="397" mass="43172">MASILSFTTFCLSLLLTALVVMARSPPSKIYDVRKFGAVPDGRTDNRKAFLKTFNEACQYKGQSHVVIPKGTFLVSIVEFVGPCRGPINFYLRGVIKAGAGIGNGKGRWITFRHINRLTVTGGGTFDGQGETAWHHNDCSQNPNCPSLPISIRFDFVRNSLVSGITSLNSKNFHINVMGCTNLRFKGIRIIAPSESPNTDGIHIGLSSKILISKSIIATGDDCISMGPGSRKIHVRGVWCGPGHGISIGSLGKYPDEDDVSDITVKDSVLQGTENGLRIKSWASSHECKVFNVLYQNIIMKDVNNPIFIDQQYCPSGGCDNSKASSVQIHNVRFQKILGTSKSKEVVKLRCSSRYPCRNIKLSNIDISYRGPHGPGESVCLNVNGRSTLQKGGSCAF</sequence>
<organism evidence="11 12">
    <name type="scientific">Trapa natans</name>
    <name type="common">Water chestnut</name>
    <dbReference type="NCBI Taxonomy" id="22666"/>
    <lineage>
        <taxon>Eukaryota</taxon>
        <taxon>Viridiplantae</taxon>
        <taxon>Streptophyta</taxon>
        <taxon>Embryophyta</taxon>
        <taxon>Tracheophyta</taxon>
        <taxon>Spermatophyta</taxon>
        <taxon>Magnoliopsida</taxon>
        <taxon>eudicotyledons</taxon>
        <taxon>Gunneridae</taxon>
        <taxon>Pentapetalae</taxon>
        <taxon>rosids</taxon>
        <taxon>malvids</taxon>
        <taxon>Myrtales</taxon>
        <taxon>Lythraceae</taxon>
        <taxon>Trapa</taxon>
    </lineage>
</organism>
<dbReference type="EMBL" id="JAXQNO010000005">
    <property type="protein sequence ID" value="KAK4797802.1"/>
    <property type="molecule type" value="Genomic_DNA"/>
</dbReference>
<feature type="chain" id="PRO_5042831018" evidence="10">
    <location>
        <begin position="24"/>
        <end position="397"/>
    </location>
</feature>
<dbReference type="InterPro" id="IPR000743">
    <property type="entry name" value="Glyco_hydro_28"/>
</dbReference>
<comment type="similarity">
    <text evidence="2 9">Belongs to the glycosyl hydrolase 28 family.</text>
</comment>
<evidence type="ECO:0000313" key="11">
    <source>
        <dbReference type="EMBL" id="KAK4797802.1"/>
    </source>
</evidence>
<reference evidence="11 12" key="1">
    <citation type="journal article" date="2023" name="Hortic Res">
        <title>Pangenome of water caltrop reveals structural variations and asymmetric subgenome divergence after allopolyploidization.</title>
        <authorList>
            <person name="Zhang X."/>
            <person name="Chen Y."/>
            <person name="Wang L."/>
            <person name="Yuan Y."/>
            <person name="Fang M."/>
            <person name="Shi L."/>
            <person name="Lu R."/>
            <person name="Comes H.P."/>
            <person name="Ma Y."/>
            <person name="Chen Y."/>
            <person name="Huang G."/>
            <person name="Zhou Y."/>
            <person name="Zheng Z."/>
            <person name="Qiu Y."/>
        </authorList>
    </citation>
    <scope>NUCLEOTIDE SEQUENCE [LARGE SCALE GENOMIC DNA]</scope>
    <source>
        <strain evidence="11">F231</strain>
    </source>
</reference>
<dbReference type="InterPro" id="IPR012334">
    <property type="entry name" value="Pectin_lyas_fold"/>
</dbReference>
<evidence type="ECO:0000256" key="6">
    <source>
        <dbReference type="ARBA" id="ARBA00023295"/>
    </source>
</evidence>
<evidence type="ECO:0000256" key="1">
    <source>
        <dbReference type="ARBA" id="ARBA00004191"/>
    </source>
</evidence>
<evidence type="ECO:0000256" key="4">
    <source>
        <dbReference type="ARBA" id="ARBA00022525"/>
    </source>
</evidence>
<evidence type="ECO:0000256" key="2">
    <source>
        <dbReference type="ARBA" id="ARBA00008834"/>
    </source>
</evidence>
<dbReference type="Proteomes" id="UP001346149">
    <property type="component" value="Unassembled WGS sequence"/>
</dbReference>
<keyword evidence="7" id="KW-0961">Cell wall biogenesis/degradation</keyword>
<feature type="signal peptide" evidence="10">
    <location>
        <begin position="1"/>
        <end position="23"/>
    </location>
</feature>
<feature type="active site" evidence="8">
    <location>
        <position position="244"/>
    </location>
</feature>